<dbReference type="InterPro" id="IPR013783">
    <property type="entry name" value="Ig-like_fold"/>
</dbReference>
<dbReference type="InterPro" id="IPR018247">
    <property type="entry name" value="EF_Hand_1_Ca_BS"/>
</dbReference>
<dbReference type="InterPro" id="IPR002105">
    <property type="entry name" value="Dockerin_1_rpt"/>
</dbReference>
<dbReference type="InterPro" id="IPR036439">
    <property type="entry name" value="Dockerin_dom_sf"/>
</dbReference>
<dbReference type="InterPro" id="IPR029030">
    <property type="entry name" value="Caspase-like_dom_sf"/>
</dbReference>
<dbReference type="InterPro" id="IPR029031">
    <property type="entry name" value="Gingipain_N_sf"/>
</dbReference>
<sequence>YVTIIADAEGSYDVPTHFENWSGYNGEGDHPYSTIVGNDLLPEVFLGRLSFDSQSHLQTIISKTFNYESSPYMGENWFQRACLVGDPSSSGISCIITNDNIKEVLELHGYNDIRTVYSGSFPSQMTNNLSDGLGFFNYRGYYGVSGFNSSNVNATNNGFMLPIATVITCGTGSFASDECLAEAFLRAGTASNPKGSVASIGTATLGTHTMFNNMVDMGFYYGALMEDINSVGGALMAGKLWLSRAYPTNPNNFVSTFTHWNNLMGDASLQMWTAYPEMLNVMHAYSLTRGTNFIDISLTNSGGNPVEEAWVTIYKEGEVLESGYSDNNGFVRINVPTTQVGEILITVTKKNHYPYKSSFQIYDPGPSVNVYSDYITINDNGSGTSSGNGDGIINAGEVIDLVIAVSNYGSENATGIVGTITSENSNVTIINDNFSYGDLGSGDIVNNASSPFTFSVNDDVHHGAEIKLLLILANESGYSSVGYVGLIVAGKNLYAYGVDVAGSSQDVLTSGQTSTVHIELHNSGSTSALNISGQITSASTAIEILDNTGTWSAVYPDGFSSSSGNGNSFIISAVEDVIPGTIAHLILSITTEDGYTNSSVIPIQIGIPTVMDPTGPDSHGYYIYDSGDIDYLLAPVYDWVEIDARYGGSGTYLSYLDDNGDDDDDVETVDLPFDFMFYGQVYDKISICSNGWIAFGETDMSSFRNYPLPGAGGPGKMVAVFWDDLKLTNSGRVYTWYDTNNKVFIVQWSRVRTYQNNSTETFQIILRDPNHYMTPTNDGEMLIQYMDFTNNTTGSYSWSQIHGNYCTVGIEDHTMTQGLQYTFNNTYADAAMQLSDETAILITTRGSEMRLDGDLNTDGMVDVNDILILIDHIVTDQTHFNPFLADINSDGVVNILDMVRLIQMVMGYN</sequence>
<dbReference type="InterPro" id="IPR001769">
    <property type="entry name" value="Gingipain"/>
</dbReference>
<dbReference type="InterPro" id="IPR016134">
    <property type="entry name" value="Dockerin_dom"/>
</dbReference>
<gene>
    <name evidence="3" type="ORF">METZ01_LOCUS78655</name>
</gene>
<protein>
    <recommendedName>
        <fullName evidence="2">Dockerin domain-containing protein</fullName>
    </recommendedName>
</protein>
<dbReference type="Gene3D" id="1.10.1330.10">
    <property type="entry name" value="Dockerin domain"/>
    <property type="match status" value="1"/>
</dbReference>
<organism evidence="3">
    <name type="scientific">marine metagenome</name>
    <dbReference type="NCBI Taxonomy" id="408172"/>
    <lineage>
        <taxon>unclassified sequences</taxon>
        <taxon>metagenomes</taxon>
        <taxon>ecological metagenomes</taxon>
    </lineage>
</organism>
<dbReference type="Gene3D" id="2.60.40.10">
    <property type="entry name" value="Immunoglobulins"/>
    <property type="match status" value="1"/>
</dbReference>
<dbReference type="SUPFAM" id="SSF52129">
    <property type="entry name" value="Caspase-like"/>
    <property type="match status" value="1"/>
</dbReference>
<dbReference type="GO" id="GO:0004553">
    <property type="term" value="F:hydrolase activity, hydrolyzing O-glycosyl compounds"/>
    <property type="evidence" value="ECO:0007669"/>
    <property type="project" value="InterPro"/>
</dbReference>
<evidence type="ECO:0000259" key="2">
    <source>
        <dbReference type="PROSITE" id="PS51766"/>
    </source>
</evidence>
<dbReference type="CDD" id="cd14256">
    <property type="entry name" value="Dockerin_I"/>
    <property type="match status" value="1"/>
</dbReference>
<dbReference type="PROSITE" id="PS51766">
    <property type="entry name" value="DOCKERIN"/>
    <property type="match status" value="1"/>
</dbReference>
<dbReference type="Pfam" id="PF00404">
    <property type="entry name" value="Dockerin_1"/>
    <property type="match status" value="1"/>
</dbReference>
<dbReference type="AlphaFoldDB" id="A0A381UDH0"/>
<evidence type="ECO:0000313" key="3">
    <source>
        <dbReference type="EMBL" id="SVA25801.1"/>
    </source>
</evidence>
<dbReference type="PROSITE" id="PS00018">
    <property type="entry name" value="EF_HAND_1"/>
    <property type="match status" value="2"/>
</dbReference>
<reference evidence="3" key="1">
    <citation type="submission" date="2018-05" db="EMBL/GenBank/DDBJ databases">
        <authorList>
            <person name="Lanie J.A."/>
            <person name="Ng W.-L."/>
            <person name="Kazmierczak K.M."/>
            <person name="Andrzejewski T.M."/>
            <person name="Davidsen T.M."/>
            <person name="Wayne K.J."/>
            <person name="Tettelin H."/>
            <person name="Glass J.I."/>
            <person name="Rusch D."/>
            <person name="Podicherti R."/>
            <person name="Tsui H.-C.T."/>
            <person name="Winkler M.E."/>
        </authorList>
    </citation>
    <scope>NUCLEOTIDE SEQUENCE</scope>
</reference>
<accession>A0A381UDH0</accession>
<dbReference type="GO" id="GO:0000272">
    <property type="term" value="P:polysaccharide catabolic process"/>
    <property type="evidence" value="ECO:0007669"/>
    <property type="project" value="InterPro"/>
</dbReference>
<dbReference type="Gene3D" id="3.40.50.1460">
    <property type="match status" value="1"/>
</dbReference>
<evidence type="ECO:0000256" key="1">
    <source>
        <dbReference type="ARBA" id="ARBA00022729"/>
    </source>
</evidence>
<feature type="domain" description="Dockerin" evidence="2">
    <location>
        <begin position="848"/>
        <end position="909"/>
    </location>
</feature>
<dbReference type="Gene3D" id="3.40.50.10390">
    <property type="entry name" value="Gingipain r, domain 1"/>
    <property type="match status" value="1"/>
</dbReference>
<dbReference type="EMBL" id="UINC01006153">
    <property type="protein sequence ID" value="SVA25801.1"/>
    <property type="molecule type" value="Genomic_DNA"/>
</dbReference>
<feature type="non-terminal residue" evidence="3">
    <location>
        <position position="1"/>
    </location>
</feature>
<dbReference type="GO" id="GO:0008234">
    <property type="term" value="F:cysteine-type peptidase activity"/>
    <property type="evidence" value="ECO:0007669"/>
    <property type="project" value="InterPro"/>
</dbReference>
<dbReference type="SUPFAM" id="SSF63446">
    <property type="entry name" value="Type I dockerin domain"/>
    <property type="match status" value="1"/>
</dbReference>
<dbReference type="Pfam" id="PF01364">
    <property type="entry name" value="Peptidase_C25"/>
    <property type="match status" value="1"/>
</dbReference>
<name>A0A381UDH0_9ZZZZ</name>
<keyword evidence="1" id="KW-0732">Signal</keyword>
<proteinExistence type="predicted"/>
<dbReference type="GO" id="GO:0006508">
    <property type="term" value="P:proteolysis"/>
    <property type="evidence" value="ECO:0007669"/>
    <property type="project" value="InterPro"/>
</dbReference>